<sequence length="312" mass="35487">MSICNTSCPYDQFIAALKARKIWDVGTLIQQMLGDFDGMSLTEKYAQVDKLKGWLDSFRPLPSTVVAELKQLFDVRFTYNSNAIEGNTLTQSETQLVLEKGITVGGKTLIEHLEVVGHRDAIDYVESLAQQETKIGEWEIRQIHSLLFMVIDRAEAGRYRQLDVKAAGTEYTYPPHYLLPELMAEFVEWLNSDVAQQMHPIDYAAEAHCRFVGIHPFRDGNGRTGRLLMNLLLLRFGYPVVVISNERRKAYIEALVEAQQRESLGLFQELMLEAVRESLVEVLRVAVTTAESQNKSNNFYGEILAFLNDFQA</sequence>
<dbReference type="InterPro" id="IPR036597">
    <property type="entry name" value="Fido-like_dom_sf"/>
</dbReference>
<feature type="active site" evidence="1">
    <location>
        <position position="215"/>
    </location>
</feature>
<keyword evidence="2" id="KW-0067">ATP-binding</keyword>
<dbReference type="EMBL" id="JADEXP010000202">
    <property type="protein sequence ID" value="MBE9068798.1"/>
    <property type="molecule type" value="Genomic_DNA"/>
</dbReference>
<dbReference type="InterPro" id="IPR003812">
    <property type="entry name" value="Fido"/>
</dbReference>
<evidence type="ECO:0000256" key="3">
    <source>
        <dbReference type="PIRSR" id="PIRSR640198-3"/>
    </source>
</evidence>
<accession>A0A929FBM2</accession>
<keyword evidence="6" id="KW-1185">Reference proteome</keyword>
<dbReference type="SUPFAM" id="SSF140931">
    <property type="entry name" value="Fic-like"/>
    <property type="match status" value="1"/>
</dbReference>
<dbReference type="Proteomes" id="UP000615026">
    <property type="component" value="Unassembled WGS sequence"/>
</dbReference>
<dbReference type="PANTHER" id="PTHR13504">
    <property type="entry name" value="FIDO DOMAIN-CONTAINING PROTEIN DDB_G0283145"/>
    <property type="match status" value="1"/>
</dbReference>
<name>A0A929FBM2_LEPEC</name>
<dbReference type="AlphaFoldDB" id="A0A929FBM2"/>
<dbReference type="PANTHER" id="PTHR13504:SF38">
    <property type="entry name" value="FIDO DOMAIN-CONTAINING PROTEIN"/>
    <property type="match status" value="1"/>
</dbReference>
<proteinExistence type="predicted"/>
<evidence type="ECO:0000313" key="6">
    <source>
        <dbReference type="Proteomes" id="UP000615026"/>
    </source>
</evidence>
<feature type="site" description="Important for autoinhibition of adenylyltransferase activity" evidence="3">
    <location>
        <position position="85"/>
    </location>
</feature>
<dbReference type="Gene3D" id="1.10.3290.10">
    <property type="entry name" value="Fido-like domain"/>
    <property type="match status" value="1"/>
</dbReference>
<feature type="binding site" evidence="2">
    <location>
        <begin position="219"/>
        <end position="226"/>
    </location>
    <ligand>
        <name>ATP</name>
        <dbReference type="ChEBI" id="CHEBI:30616"/>
    </ligand>
</feature>
<organism evidence="5 6">
    <name type="scientific">Leptolyngbya cf. ectocarpi LEGE 11479</name>
    <dbReference type="NCBI Taxonomy" id="1828722"/>
    <lineage>
        <taxon>Bacteria</taxon>
        <taxon>Bacillati</taxon>
        <taxon>Cyanobacteriota</taxon>
        <taxon>Cyanophyceae</taxon>
        <taxon>Leptolyngbyales</taxon>
        <taxon>Leptolyngbyaceae</taxon>
        <taxon>Leptolyngbya group</taxon>
        <taxon>Leptolyngbya</taxon>
    </lineage>
</organism>
<evidence type="ECO:0000256" key="1">
    <source>
        <dbReference type="PIRSR" id="PIRSR640198-1"/>
    </source>
</evidence>
<reference evidence="5" key="1">
    <citation type="submission" date="2020-10" db="EMBL/GenBank/DDBJ databases">
        <authorList>
            <person name="Castelo-Branco R."/>
            <person name="Eusebio N."/>
            <person name="Adriana R."/>
            <person name="Vieira A."/>
            <person name="Brugerolle De Fraissinette N."/>
            <person name="Rezende De Castro R."/>
            <person name="Schneider M.P."/>
            <person name="Vasconcelos V."/>
            <person name="Leao P.N."/>
        </authorList>
    </citation>
    <scope>NUCLEOTIDE SEQUENCE</scope>
    <source>
        <strain evidence="5">LEGE 11479</strain>
    </source>
</reference>
<protein>
    <submittedName>
        <fullName evidence="5">Fic family protein</fullName>
    </submittedName>
</protein>
<evidence type="ECO:0000256" key="2">
    <source>
        <dbReference type="PIRSR" id="PIRSR640198-2"/>
    </source>
</evidence>
<dbReference type="InterPro" id="IPR040198">
    <property type="entry name" value="Fido_containing"/>
</dbReference>
<evidence type="ECO:0000313" key="5">
    <source>
        <dbReference type="EMBL" id="MBE9068798.1"/>
    </source>
</evidence>
<evidence type="ECO:0000259" key="4">
    <source>
        <dbReference type="PROSITE" id="PS51459"/>
    </source>
</evidence>
<dbReference type="PROSITE" id="PS51459">
    <property type="entry name" value="FIDO"/>
    <property type="match status" value="1"/>
</dbReference>
<dbReference type="RefSeq" id="WP_193994732.1">
    <property type="nucleotide sequence ID" value="NZ_JADEXP010000202.1"/>
</dbReference>
<keyword evidence="2" id="KW-0547">Nucleotide-binding</keyword>
<feature type="domain" description="Fido" evidence="4">
    <location>
        <begin position="135"/>
        <end position="273"/>
    </location>
</feature>
<comment type="caution">
    <text evidence="5">The sequence shown here is derived from an EMBL/GenBank/DDBJ whole genome shotgun (WGS) entry which is preliminary data.</text>
</comment>
<dbReference type="GO" id="GO:0005524">
    <property type="term" value="F:ATP binding"/>
    <property type="evidence" value="ECO:0007669"/>
    <property type="project" value="UniProtKB-KW"/>
</dbReference>
<dbReference type="Pfam" id="PF02661">
    <property type="entry name" value="Fic"/>
    <property type="match status" value="1"/>
</dbReference>
<gene>
    <name evidence="5" type="ORF">IQ260_19315</name>
</gene>